<gene>
    <name evidence="1" type="ORF">TWF718_002082</name>
</gene>
<reference evidence="1 2" key="1">
    <citation type="submission" date="2019-10" db="EMBL/GenBank/DDBJ databases">
        <authorList>
            <person name="Palmer J.M."/>
        </authorList>
    </citation>
    <scope>NUCLEOTIDE SEQUENCE [LARGE SCALE GENOMIC DNA]</scope>
    <source>
        <strain evidence="1 2">TWF718</strain>
    </source>
</reference>
<evidence type="ECO:0000313" key="1">
    <source>
        <dbReference type="EMBL" id="KAK6357776.1"/>
    </source>
</evidence>
<evidence type="ECO:0000313" key="2">
    <source>
        <dbReference type="Proteomes" id="UP001313282"/>
    </source>
</evidence>
<comment type="caution">
    <text evidence="1">The sequence shown here is derived from an EMBL/GenBank/DDBJ whole genome shotgun (WGS) entry which is preliminary data.</text>
</comment>
<protein>
    <submittedName>
        <fullName evidence="1">Uncharacterized protein</fullName>
    </submittedName>
</protein>
<dbReference type="AlphaFoldDB" id="A0AAN8N635"/>
<dbReference type="EMBL" id="JAVHNR010000001">
    <property type="protein sequence ID" value="KAK6357776.1"/>
    <property type="molecule type" value="Genomic_DNA"/>
</dbReference>
<dbReference type="Proteomes" id="UP001313282">
    <property type="component" value="Unassembled WGS sequence"/>
</dbReference>
<keyword evidence="2" id="KW-1185">Reference proteome</keyword>
<sequence length="173" mass="19838">MQHSDSIGKYLVRREIRNLDWSLAKIPAYGFGLMRPGYLMENVRVTNGARRVDNQPTFPIQHNLPRKMQQAGYSPASEQLAETKRSIRPHKWQLTKPYILSDRQIERELSVFDDLDGQKASQTAGIIKNLLSMGGALSCERDESHVIFCLKAWNIRGAWILYKFPATSNLHIL</sequence>
<proteinExistence type="predicted"/>
<organism evidence="1 2">
    <name type="scientific">Orbilia javanica</name>
    <dbReference type="NCBI Taxonomy" id="47235"/>
    <lineage>
        <taxon>Eukaryota</taxon>
        <taxon>Fungi</taxon>
        <taxon>Dikarya</taxon>
        <taxon>Ascomycota</taxon>
        <taxon>Pezizomycotina</taxon>
        <taxon>Orbiliomycetes</taxon>
        <taxon>Orbiliales</taxon>
        <taxon>Orbiliaceae</taxon>
        <taxon>Orbilia</taxon>
    </lineage>
</organism>
<name>A0AAN8N635_9PEZI</name>
<accession>A0AAN8N635</accession>